<name>A0A8H5CUF5_9AGAR</name>
<proteinExistence type="inferred from homology"/>
<accession>A0A8H5CUF5</accession>
<dbReference type="EMBL" id="JAACJO010000024">
    <property type="protein sequence ID" value="KAF5347559.1"/>
    <property type="molecule type" value="Genomic_DNA"/>
</dbReference>
<organism evidence="8 9">
    <name type="scientific">Leucocoprinus leucothites</name>
    <dbReference type="NCBI Taxonomy" id="201217"/>
    <lineage>
        <taxon>Eukaryota</taxon>
        <taxon>Fungi</taxon>
        <taxon>Dikarya</taxon>
        <taxon>Basidiomycota</taxon>
        <taxon>Agaricomycotina</taxon>
        <taxon>Agaricomycetes</taxon>
        <taxon>Agaricomycetidae</taxon>
        <taxon>Agaricales</taxon>
        <taxon>Agaricineae</taxon>
        <taxon>Agaricaceae</taxon>
        <taxon>Leucocoprinus</taxon>
    </lineage>
</organism>
<evidence type="ECO:0000313" key="9">
    <source>
        <dbReference type="Proteomes" id="UP000559027"/>
    </source>
</evidence>
<keyword evidence="4" id="KW-0067">ATP-binding</keyword>
<dbReference type="GO" id="GO:0004694">
    <property type="term" value="F:eukaryotic translation initiation factor 2alpha kinase activity"/>
    <property type="evidence" value="ECO:0007669"/>
    <property type="project" value="TreeGrafter"/>
</dbReference>
<evidence type="ECO:0000256" key="2">
    <source>
        <dbReference type="ARBA" id="ARBA00022741"/>
    </source>
</evidence>
<dbReference type="Gene3D" id="1.10.510.10">
    <property type="entry name" value="Transferase(Phosphotransferase) domain 1"/>
    <property type="match status" value="1"/>
</dbReference>
<dbReference type="OrthoDB" id="4062651at2759"/>
<dbReference type="PROSITE" id="PS50011">
    <property type="entry name" value="PROTEIN_KINASE_DOM"/>
    <property type="match status" value="1"/>
</dbReference>
<evidence type="ECO:0000256" key="3">
    <source>
        <dbReference type="ARBA" id="ARBA00022777"/>
    </source>
</evidence>
<comment type="similarity">
    <text evidence="5">Belongs to the protein kinase superfamily. Ser/Thr protein kinase family. GCN2 subfamily.</text>
</comment>
<dbReference type="Proteomes" id="UP000559027">
    <property type="component" value="Unassembled WGS sequence"/>
</dbReference>
<feature type="domain" description="Protein kinase" evidence="7">
    <location>
        <begin position="1"/>
        <end position="210"/>
    </location>
</feature>
<reference evidence="8 9" key="1">
    <citation type="journal article" date="2020" name="ISME J.">
        <title>Uncovering the hidden diversity of litter-decomposition mechanisms in mushroom-forming fungi.</title>
        <authorList>
            <person name="Floudas D."/>
            <person name="Bentzer J."/>
            <person name="Ahren D."/>
            <person name="Johansson T."/>
            <person name="Persson P."/>
            <person name="Tunlid A."/>
        </authorList>
    </citation>
    <scope>NUCLEOTIDE SEQUENCE [LARGE SCALE GENOMIC DNA]</scope>
    <source>
        <strain evidence="8 9">CBS 146.42</strain>
    </source>
</reference>
<sequence>MEEFIVCVLHPDPEHASKVGFSLNVRFQRHTLRSHVQHSQTREEFVDALWQIVTFAQSWNEIERRGGGGGERRGSSKRAAGGDRNAAALTTLHPTATRLLSRVAVRIDEGITEDEAWRLFGQTVDVLVHMSTLGILHRDIKLTNIFIDANGGCGVRDFGLATSSLAVVDLLDVTRHPIYPEAVNVEVGTRLYFAPRGTIEEEGTKKSLES</sequence>
<comment type="caution">
    <text evidence="8">The sequence shown here is derived from an EMBL/GenBank/DDBJ whole genome shotgun (WGS) entry which is preliminary data.</text>
</comment>
<dbReference type="PROSITE" id="PS00108">
    <property type="entry name" value="PROTEIN_KINASE_ST"/>
    <property type="match status" value="1"/>
</dbReference>
<feature type="region of interest" description="Disordered" evidence="6">
    <location>
        <begin position="64"/>
        <end position="86"/>
    </location>
</feature>
<feature type="compositionally biased region" description="Basic and acidic residues" evidence="6">
    <location>
        <begin position="64"/>
        <end position="74"/>
    </location>
</feature>
<dbReference type="InterPro" id="IPR000719">
    <property type="entry name" value="Prot_kinase_dom"/>
</dbReference>
<keyword evidence="9" id="KW-1185">Reference proteome</keyword>
<dbReference type="GO" id="GO:1990625">
    <property type="term" value="P:negative regulation of cytoplasmic translational initiation in response to stress"/>
    <property type="evidence" value="ECO:0007669"/>
    <property type="project" value="TreeGrafter"/>
</dbReference>
<evidence type="ECO:0000256" key="1">
    <source>
        <dbReference type="ARBA" id="ARBA00022679"/>
    </source>
</evidence>
<keyword evidence="3" id="KW-0418">Kinase</keyword>
<evidence type="ECO:0000256" key="4">
    <source>
        <dbReference type="ARBA" id="ARBA00022840"/>
    </source>
</evidence>
<evidence type="ECO:0000256" key="5">
    <source>
        <dbReference type="ARBA" id="ARBA00037982"/>
    </source>
</evidence>
<dbReference type="SUPFAM" id="SSF56112">
    <property type="entry name" value="Protein kinase-like (PK-like)"/>
    <property type="match status" value="1"/>
</dbReference>
<gene>
    <name evidence="8" type="ORF">D9756_010693</name>
</gene>
<dbReference type="InterPro" id="IPR008271">
    <property type="entry name" value="Ser/Thr_kinase_AS"/>
</dbReference>
<dbReference type="Pfam" id="PF00069">
    <property type="entry name" value="Pkinase"/>
    <property type="match status" value="1"/>
</dbReference>
<dbReference type="GO" id="GO:0005524">
    <property type="term" value="F:ATP binding"/>
    <property type="evidence" value="ECO:0007669"/>
    <property type="project" value="UniProtKB-KW"/>
</dbReference>
<dbReference type="GO" id="GO:0005634">
    <property type="term" value="C:nucleus"/>
    <property type="evidence" value="ECO:0007669"/>
    <property type="project" value="TreeGrafter"/>
</dbReference>
<dbReference type="AlphaFoldDB" id="A0A8H5CUF5"/>
<dbReference type="InterPro" id="IPR011009">
    <property type="entry name" value="Kinase-like_dom_sf"/>
</dbReference>
<keyword evidence="1" id="KW-0808">Transferase</keyword>
<evidence type="ECO:0000313" key="8">
    <source>
        <dbReference type="EMBL" id="KAF5347559.1"/>
    </source>
</evidence>
<evidence type="ECO:0000259" key="7">
    <source>
        <dbReference type="PROSITE" id="PS50011"/>
    </source>
</evidence>
<dbReference type="GO" id="GO:0005829">
    <property type="term" value="C:cytosol"/>
    <property type="evidence" value="ECO:0007669"/>
    <property type="project" value="TreeGrafter"/>
</dbReference>
<dbReference type="InterPro" id="IPR050339">
    <property type="entry name" value="CC_SR_Kinase"/>
</dbReference>
<protein>
    <recommendedName>
        <fullName evidence="7">Protein kinase domain-containing protein</fullName>
    </recommendedName>
</protein>
<evidence type="ECO:0000256" key="6">
    <source>
        <dbReference type="SAM" id="MobiDB-lite"/>
    </source>
</evidence>
<keyword evidence="2" id="KW-0547">Nucleotide-binding</keyword>
<dbReference type="PANTHER" id="PTHR11042:SF136">
    <property type="entry name" value="EIF-2-ALPHA KINASE GCN2"/>
    <property type="match status" value="1"/>
</dbReference>
<dbReference type="PANTHER" id="PTHR11042">
    <property type="entry name" value="EUKARYOTIC TRANSLATION INITIATION FACTOR 2-ALPHA KINASE EIF2-ALPHA KINASE -RELATED"/>
    <property type="match status" value="1"/>
</dbReference>